<proteinExistence type="predicted"/>
<name>A0ABN9YY90_9LACO</name>
<dbReference type="GeneID" id="89537198"/>
<dbReference type="SUPFAM" id="SSF56712">
    <property type="entry name" value="Prokaryotic type I DNA topoisomerase"/>
    <property type="match status" value="1"/>
</dbReference>
<keyword evidence="7" id="KW-1185">Reference proteome</keyword>
<dbReference type="InterPro" id="IPR003602">
    <property type="entry name" value="Topo_IA_DNA-bd_dom"/>
</dbReference>
<dbReference type="Gene3D" id="1.10.290.10">
    <property type="entry name" value="Topoisomerase I, domain 4"/>
    <property type="match status" value="1"/>
</dbReference>
<dbReference type="GO" id="GO:0016853">
    <property type="term" value="F:isomerase activity"/>
    <property type="evidence" value="ECO:0007669"/>
    <property type="project" value="UniProtKB-KW"/>
</dbReference>
<accession>A0ABN9YY90</accession>
<dbReference type="InterPro" id="IPR013497">
    <property type="entry name" value="Topo_IA_cen"/>
</dbReference>
<evidence type="ECO:0000259" key="5">
    <source>
        <dbReference type="PROSITE" id="PS52039"/>
    </source>
</evidence>
<dbReference type="PROSITE" id="PS52039">
    <property type="entry name" value="TOPO_IA_2"/>
    <property type="match status" value="1"/>
</dbReference>
<evidence type="ECO:0000256" key="3">
    <source>
        <dbReference type="ARBA" id="ARBA00023235"/>
    </source>
</evidence>
<dbReference type="PRINTS" id="PR00417">
    <property type="entry name" value="PRTPISMRASEI"/>
</dbReference>
<evidence type="ECO:0000259" key="4">
    <source>
        <dbReference type="PROSITE" id="PS50880"/>
    </source>
</evidence>
<dbReference type="PROSITE" id="PS50880">
    <property type="entry name" value="TOPRIM"/>
    <property type="match status" value="1"/>
</dbReference>
<dbReference type="EMBL" id="CAUZLR010000010">
    <property type="protein sequence ID" value="CAK1252233.1"/>
    <property type="molecule type" value="Genomic_DNA"/>
</dbReference>
<dbReference type="PROSITE" id="PS00396">
    <property type="entry name" value="TOPO_IA_1"/>
    <property type="match status" value="1"/>
</dbReference>
<keyword evidence="3 6" id="KW-0413">Isomerase</keyword>
<dbReference type="Pfam" id="PF01751">
    <property type="entry name" value="Toprim"/>
    <property type="match status" value="1"/>
</dbReference>
<keyword evidence="1" id="KW-0799">Topoisomerase</keyword>
<dbReference type="SMART" id="SM00437">
    <property type="entry name" value="TOP1Ac"/>
    <property type="match status" value="1"/>
</dbReference>
<evidence type="ECO:0000313" key="6">
    <source>
        <dbReference type="EMBL" id="CAK1252233.1"/>
    </source>
</evidence>
<reference evidence="6 7" key="1">
    <citation type="submission" date="2023-10" db="EMBL/GenBank/DDBJ databases">
        <authorList>
            <person name="Botero Cardona J."/>
        </authorList>
    </citation>
    <scope>NUCLEOTIDE SEQUENCE [LARGE SCALE GENOMIC DNA]</scope>
    <source>
        <strain evidence="6 7">R-54839</strain>
    </source>
</reference>
<organism evidence="6 7">
    <name type="scientific">Fructobacillus fructosus</name>
    <dbReference type="NCBI Taxonomy" id="1631"/>
    <lineage>
        <taxon>Bacteria</taxon>
        <taxon>Bacillati</taxon>
        <taxon>Bacillota</taxon>
        <taxon>Bacilli</taxon>
        <taxon>Lactobacillales</taxon>
        <taxon>Lactobacillaceae</taxon>
        <taxon>Fructobacillus</taxon>
    </lineage>
</organism>
<dbReference type="Gene3D" id="3.40.50.140">
    <property type="match status" value="1"/>
</dbReference>
<feature type="domain" description="Toprim" evidence="4">
    <location>
        <begin position="3"/>
        <end position="150"/>
    </location>
</feature>
<gene>
    <name evidence="6" type="ORF">R54839_PPFHFPJH_01436</name>
</gene>
<dbReference type="Gene3D" id="2.70.20.10">
    <property type="entry name" value="Topoisomerase I, domain 3"/>
    <property type="match status" value="1"/>
</dbReference>
<evidence type="ECO:0000313" key="7">
    <source>
        <dbReference type="Proteomes" id="UP001314261"/>
    </source>
</evidence>
<comment type="caution">
    <text evidence="6">The sequence shown here is derived from an EMBL/GenBank/DDBJ whole genome shotgun (WGS) entry which is preliminary data.</text>
</comment>
<dbReference type="GO" id="GO:0016757">
    <property type="term" value="F:glycosyltransferase activity"/>
    <property type="evidence" value="ECO:0007669"/>
    <property type="project" value="UniProtKB-KW"/>
</dbReference>
<dbReference type="CDD" id="cd01028">
    <property type="entry name" value="TOPRIM_TopoIA"/>
    <property type="match status" value="1"/>
</dbReference>
<keyword evidence="6" id="KW-0808">Transferase</keyword>
<keyword evidence="2" id="KW-0238">DNA-binding</keyword>
<dbReference type="SMART" id="SM00493">
    <property type="entry name" value="TOPRIM"/>
    <property type="match status" value="1"/>
</dbReference>
<dbReference type="Pfam" id="PF01131">
    <property type="entry name" value="Topoisom_bac"/>
    <property type="match status" value="1"/>
</dbReference>
<dbReference type="RefSeq" id="WP_338342205.1">
    <property type="nucleotide sequence ID" value="NZ_CAUZLK010000008.1"/>
</dbReference>
<dbReference type="InterPro" id="IPR000380">
    <property type="entry name" value="Topo_IA"/>
</dbReference>
<dbReference type="Gene3D" id="1.10.460.10">
    <property type="entry name" value="Topoisomerase I, domain 2"/>
    <property type="match status" value="1"/>
</dbReference>
<dbReference type="Proteomes" id="UP001314261">
    <property type="component" value="Unassembled WGS sequence"/>
</dbReference>
<dbReference type="InterPro" id="IPR006171">
    <property type="entry name" value="TOPRIM_dom"/>
</dbReference>
<feature type="domain" description="Topo IA-type catalytic" evidence="5">
    <location>
        <begin position="169"/>
        <end position="587"/>
    </location>
</feature>
<evidence type="ECO:0000256" key="1">
    <source>
        <dbReference type="ARBA" id="ARBA00023029"/>
    </source>
</evidence>
<keyword evidence="6" id="KW-0328">Glycosyltransferase</keyword>
<dbReference type="InterPro" id="IPR023406">
    <property type="entry name" value="Topo_IA_AS"/>
</dbReference>
<dbReference type="PANTHER" id="PTHR11390:SF21">
    <property type="entry name" value="DNA TOPOISOMERASE 3-ALPHA"/>
    <property type="match status" value="1"/>
</dbReference>
<protein>
    <submittedName>
        <fullName evidence="6">DNA topoisomerase IA (TopA)</fullName>
        <ecNumber evidence="6">5.99.1.2</ecNumber>
    </submittedName>
</protein>
<dbReference type="EC" id="5.99.1.2" evidence="6"/>
<sequence>MPKYLIITEKPSARKNFEKALGGLTGHLANYDYELTNLRGHVMTLKEPQEQVPSNLKEKYESWQLKDLPWDLKDLAWKHTYLKSWNPRSKKMESTKSLVDDLKKKAATADALVIATDTDPSGEGDLLAWEAIDAIKWTGPVYRASFADESPKSLLKALNNLKAIEGKEQHGAYQKGLARNKWDFASMQLTRAATTLTRGEGYSLVSRQGRLKSAMLLKIYQQLEAIKNYVKVPYFEYRFKDENGNIFARKAPEKGEEEVPFRYATKEDLMAAENYQESSAVQQLSVTDKKTVPPKLLDLASLSAILSKEGFKAKEVLATYQKLYEAQIVSYPRTEDKTITPEQFQDMLPLVDQIANLVGTDPTLLTHRQPRTTHVKEEGAHGANRPGTKVPATLDSLNSFGDSAKRIYEVLAKNFLAMFAEDYHYQQIKGALQDYPDFITTLNLPTKMGWKAVYQDQNNEEEDKTSKGLGTLGHLFVHEGQNSKPTAPTWKWLKTFLEKNNIGTGATRTSTYGELSSGKNAYIIDKKGKIDLTKDGQAVAIMAQGTWLADPRTTKRVFEIFDQVGRFEVSADQAMNSIVLTVNHDIPVMAENAKQLKDNLGEPKKAQKQSKVPVKDKVTGIWQGKEVSFSSEFSGHKFTEQEIEDLLDDQRIAFKARSKKGKSFEVAGKLEVQTYKTSKFVGFKPEFK</sequence>
<dbReference type="InterPro" id="IPR013825">
    <property type="entry name" value="Topo_IA_cen_sub2"/>
</dbReference>
<evidence type="ECO:0000256" key="2">
    <source>
        <dbReference type="ARBA" id="ARBA00023125"/>
    </source>
</evidence>
<dbReference type="InterPro" id="IPR013826">
    <property type="entry name" value="Topo_IA_cen_sub3"/>
</dbReference>
<dbReference type="InterPro" id="IPR023405">
    <property type="entry name" value="Topo_IA_core_domain"/>
</dbReference>
<dbReference type="PANTHER" id="PTHR11390">
    <property type="entry name" value="PROKARYOTIC DNA TOPOISOMERASE"/>
    <property type="match status" value="1"/>
</dbReference>
<dbReference type="InterPro" id="IPR013824">
    <property type="entry name" value="Topo_IA_cen_sub1"/>
</dbReference>